<evidence type="ECO:0000313" key="3">
    <source>
        <dbReference type="EMBL" id="MBC3909817.1"/>
    </source>
</evidence>
<dbReference type="Gene3D" id="1.10.10.1320">
    <property type="entry name" value="Anti-sigma factor, zinc-finger domain"/>
    <property type="match status" value="1"/>
</dbReference>
<evidence type="ECO:0000259" key="2">
    <source>
        <dbReference type="Pfam" id="PF13490"/>
    </source>
</evidence>
<organism evidence="3 4">
    <name type="scientific">Undibacterium umbellatum</name>
    <dbReference type="NCBI Taxonomy" id="2762300"/>
    <lineage>
        <taxon>Bacteria</taxon>
        <taxon>Pseudomonadati</taxon>
        <taxon>Pseudomonadota</taxon>
        <taxon>Betaproteobacteria</taxon>
        <taxon>Burkholderiales</taxon>
        <taxon>Oxalobacteraceae</taxon>
        <taxon>Undibacterium</taxon>
    </lineage>
</organism>
<gene>
    <name evidence="3" type="ORF">H8L47_19815</name>
</gene>
<evidence type="ECO:0000313" key="4">
    <source>
        <dbReference type="Proteomes" id="UP000646911"/>
    </source>
</evidence>
<keyword evidence="1" id="KW-0472">Membrane</keyword>
<reference evidence="3 4" key="1">
    <citation type="submission" date="2020-08" db="EMBL/GenBank/DDBJ databases">
        <title>Novel species isolated from subtropical streams in China.</title>
        <authorList>
            <person name="Lu H."/>
        </authorList>
    </citation>
    <scope>NUCLEOTIDE SEQUENCE [LARGE SCALE GENOMIC DNA]</scope>
    <source>
        <strain evidence="3 4">NL8W</strain>
    </source>
</reference>
<proteinExistence type="predicted"/>
<dbReference type="RefSeq" id="WP_186955334.1">
    <property type="nucleotide sequence ID" value="NZ_JACOFX010000012.1"/>
</dbReference>
<keyword evidence="1" id="KW-0812">Transmembrane</keyword>
<dbReference type="Proteomes" id="UP000646911">
    <property type="component" value="Unassembled WGS sequence"/>
</dbReference>
<feature type="domain" description="Putative zinc-finger" evidence="2">
    <location>
        <begin position="18"/>
        <end position="50"/>
    </location>
</feature>
<dbReference type="InterPro" id="IPR041916">
    <property type="entry name" value="Anti_sigma_zinc_sf"/>
</dbReference>
<feature type="transmembrane region" description="Helical" evidence="1">
    <location>
        <begin position="116"/>
        <end position="137"/>
    </location>
</feature>
<comment type="caution">
    <text evidence="3">The sequence shown here is derived from an EMBL/GenBank/DDBJ whole genome shotgun (WGS) entry which is preliminary data.</text>
</comment>
<name>A0ABR6ZDJ6_9BURK</name>
<evidence type="ECO:0000256" key="1">
    <source>
        <dbReference type="SAM" id="Phobius"/>
    </source>
</evidence>
<keyword evidence="1" id="KW-1133">Transmembrane helix</keyword>
<accession>A0ABR6ZDJ6</accession>
<dbReference type="EMBL" id="JACOFX010000012">
    <property type="protein sequence ID" value="MBC3909817.1"/>
    <property type="molecule type" value="Genomic_DNA"/>
</dbReference>
<dbReference type="InterPro" id="IPR027383">
    <property type="entry name" value="Znf_put"/>
</dbReference>
<dbReference type="Pfam" id="PF13490">
    <property type="entry name" value="zf-HC2"/>
    <property type="match status" value="1"/>
</dbReference>
<sequence>MNTKTNQVHQSDESDHSQVQDLLPWYANNTLQADEQQLVRAHLQTCTACQDDLQWQQKLKAGEPAASTVPNVDRALARLLPKLDGQVPAAKVNNTNNFMAGLRTLFTANGKAPARWGMAVMAAQTAVIVGLVAFMALPRQDDSSYRVLGNGERSSGNIVVVFKPETTVKDIQRIMSINDARIIDGPTVTNAYLLNVDDARLEQSIRELRSEAGIELVESLGSGAAK</sequence>
<keyword evidence="4" id="KW-1185">Reference proteome</keyword>
<protein>
    <submittedName>
        <fullName evidence="3">Zf-HC2 domain-containing protein</fullName>
    </submittedName>
</protein>